<accession>A7A306</accession>
<evidence type="ECO:0000313" key="2">
    <source>
        <dbReference type="Proteomes" id="UP000003773"/>
    </source>
</evidence>
<dbReference type="AlphaFoldDB" id="A7A306"/>
<evidence type="ECO:0000313" key="1">
    <source>
        <dbReference type="EMBL" id="EDN83289.1"/>
    </source>
</evidence>
<dbReference type="EMBL" id="AAXD02000018">
    <property type="protein sequence ID" value="EDN83289.1"/>
    <property type="molecule type" value="Genomic_DNA"/>
</dbReference>
<comment type="caution">
    <text evidence="1">The sequence shown here is derived from an EMBL/GenBank/DDBJ whole genome shotgun (WGS) entry which is preliminary data.</text>
</comment>
<reference evidence="1 2" key="2">
    <citation type="submission" date="2007-05" db="EMBL/GenBank/DDBJ databases">
        <title>Draft genome sequence of Bifidobacterium adolescentis (L2-32).</title>
        <authorList>
            <person name="Sudarsanam P."/>
            <person name="Ley R."/>
            <person name="Guruge J."/>
            <person name="Turnbaugh P.J."/>
            <person name="Mahowald M."/>
            <person name="Liep D."/>
            <person name="Gordon J."/>
        </authorList>
    </citation>
    <scope>NUCLEOTIDE SEQUENCE [LARGE SCALE GENOMIC DNA]</scope>
    <source>
        <strain evidence="1 2">L2-32</strain>
    </source>
</reference>
<proteinExistence type="predicted"/>
<dbReference type="HOGENOM" id="CLU_3132782_0_0_11"/>
<dbReference type="Proteomes" id="UP000003773">
    <property type="component" value="Unassembled WGS sequence"/>
</dbReference>
<gene>
    <name evidence="1" type="ORF">BIFADO_00193</name>
</gene>
<sequence>MRELHTCSFPHPWITLWISEVRPVGKSGITWWIIHKDIHKMAEHKEFPM</sequence>
<name>A7A306_BIFAD</name>
<reference evidence="1 2" key="1">
    <citation type="submission" date="2007-04" db="EMBL/GenBank/DDBJ databases">
        <authorList>
            <person name="Fulton L."/>
            <person name="Clifton S."/>
            <person name="Fulton B."/>
            <person name="Xu J."/>
            <person name="Minx P."/>
            <person name="Pepin K.H."/>
            <person name="Johnson M."/>
            <person name="Thiruvilangam P."/>
            <person name="Bhonagiri V."/>
            <person name="Nash W.E."/>
            <person name="Mardis E.R."/>
            <person name="Wilson R.K."/>
        </authorList>
    </citation>
    <scope>NUCLEOTIDE SEQUENCE [LARGE SCALE GENOMIC DNA]</scope>
    <source>
        <strain evidence="1 2">L2-32</strain>
    </source>
</reference>
<organism evidence="1 2">
    <name type="scientific">Bifidobacterium adolescentis L2-32</name>
    <dbReference type="NCBI Taxonomy" id="411481"/>
    <lineage>
        <taxon>Bacteria</taxon>
        <taxon>Bacillati</taxon>
        <taxon>Actinomycetota</taxon>
        <taxon>Actinomycetes</taxon>
        <taxon>Bifidobacteriales</taxon>
        <taxon>Bifidobacteriaceae</taxon>
        <taxon>Bifidobacterium</taxon>
    </lineage>
</organism>
<protein>
    <submittedName>
        <fullName evidence="1">Uncharacterized protein</fullName>
    </submittedName>
</protein>